<dbReference type="Proteomes" id="UP000789396">
    <property type="component" value="Unassembled WGS sequence"/>
</dbReference>
<proteinExistence type="predicted"/>
<dbReference type="AlphaFoldDB" id="A0A9N8VE36"/>
<sequence>MDIKPSIYAPFKPPYLKPKNQQMNRQTNIPSSTQQVHPNHTSFVQQQDYPNYDYSAQQQVYPNYISSAQQQVYPNQTTKQFLNPITQNIIFQIPPTEKPLMLTLNLKFEN</sequence>
<reference evidence="2" key="1">
    <citation type="submission" date="2021-06" db="EMBL/GenBank/DDBJ databases">
        <authorList>
            <person name="Kallberg Y."/>
            <person name="Tangrot J."/>
            <person name="Rosling A."/>
        </authorList>
    </citation>
    <scope>NUCLEOTIDE SEQUENCE</scope>
    <source>
        <strain evidence="2">IN212</strain>
    </source>
</reference>
<feature type="region of interest" description="Disordered" evidence="1">
    <location>
        <begin position="14"/>
        <end position="43"/>
    </location>
</feature>
<name>A0A9N8VE36_9GLOM</name>
<dbReference type="OrthoDB" id="10492599at2759"/>
<comment type="caution">
    <text evidence="2">The sequence shown here is derived from an EMBL/GenBank/DDBJ whole genome shotgun (WGS) entry which is preliminary data.</text>
</comment>
<evidence type="ECO:0000313" key="3">
    <source>
        <dbReference type="Proteomes" id="UP000789396"/>
    </source>
</evidence>
<evidence type="ECO:0000313" key="2">
    <source>
        <dbReference type="EMBL" id="CAG8452310.1"/>
    </source>
</evidence>
<protein>
    <submittedName>
        <fullName evidence="2">18577_t:CDS:1</fullName>
    </submittedName>
</protein>
<gene>
    <name evidence="2" type="ORF">RFULGI_LOCUS289</name>
</gene>
<keyword evidence="3" id="KW-1185">Reference proteome</keyword>
<feature type="compositionally biased region" description="Polar residues" evidence="1">
    <location>
        <begin position="19"/>
        <end position="43"/>
    </location>
</feature>
<evidence type="ECO:0000256" key="1">
    <source>
        <dbReference type="SAM" id="MobiDB-lite"/>
    </source>
</evidence>
<organism evidence="2 3">
    <name type="scientific">Racocetra fulgida</name>
    <dbReference type="NCBI Taxonomy" id="60492"/>
    <lineage>
        <taxon>Eukaryota</taxon>
        <taxon>Fungi</taxon>
        <taxon>Fungi incertae sedis</taxon>
        <taxon>Mucoromycota</taxon>
        <taxon>Glomeromycotina</taxon>
        <taxon>Glomeromycetes</taxon>
        <taxon>Diversisporales</taxon>
        <taxon>Gigasporaceae</taxon>
        <taxon>Racocetra</taxon>
    </lineage>
</organism>
<accession>A0A9N8VE36</accession>
<dbReference type="EMBL" id="CAJVPZ010000085">
    <property type="protein sequence ID" value="CAG8452310.1"/>
    <property type="molecule type" value="Genomic_DNA"/>
</dbReference>